<feature type="non-terminal residue" evidence="1">
    <location>
        <position position="111"/>
    </location>
</feature>
<protein>
    <submittedName>
        <fullName evidence="1">Uncharacterized protein</fullName>
    </submittedName>
</protein>
<evidence type="ECO:0000313" key="2">
    <source>
        <dbReference type="Proteomes" id="UP000054007"/>
    </source>
</evidence>
<accession>A0A0D7B387</accession>
<gene>
    <name evidence="1" type="ORF">CYLTODRAFT_335253</name>
</gene>
<dbReference type="Proteomes" id="UP000054007">
    <property type="component" value="Unassembled WGS sequence"/>
</dbReference>
<organism evidence="1 2">
    <name type="scientific">Cylindrobasidium torrendii FP15055 ss-10</name>
    <dbReference type="NCBI Taxonomy" id="1314674"/>
    <lineage>
        <taxon>Eukaryota</taxon>
        <taxon>Fungi</taxon>
        <taxon>Dikarya</taxon>
        <taxon>Basidiomycota</taxon>
        <taxon>Agaricomycotina</taxon>
        <taxon>Agaricomycetes</taxon>
        <taxon>Agaricomycetidae</taxon>
        <taxon>Agaricales</taxon>
        <taxon>Marasmiineae</taxon>
        <taxon>Physalacriaceae</taxon>
        <taxon>Cylindrobasidium</taxon>
    </lineage>
</organism>
<dbReference type="OrthoDB" id="432234at2759"/>
<dbReference type="AlphaFoldDB" id="A0A0D7B387"/>
<evidence type="ECO:0000313" key="1">
    <source>
        <dbReference type="EMBL" id="KIY65053.1"/>
    </source>
</evidence>
<sequence length="111" mass="12145">MTRAFAKASGNAYEVYYSEDSVGSSKTRIILKGQNALDAWATPQKRMAHDLAGRLTLVIGMPIIVTDNVLVKKGISNGSRGTLVGVNYYCRDGRRYATSVDVNLPLYRGDD</sequence>
<keyword evidence="2" id="KW-1185">Reference proteome</keyword>
<proteinExistence type="predicted"/>
<name>A0A0D7B387_9AGAR</name>
<dbReference type="EMBL" id="KN880606">
    <property type="protein sequence ID" value="KIY65053.1"/>
    <property type="molecule type" value="Genomic_DNA"/>
</dbReference>
<reference evidence="1 2" key="1">
    <citation type="journal article" date="2015" name="Fungal Genet. Biol.">
        <title>Evolution of novel wood decay mechanisms in Agaricales revealed by the genome sequences of Fistulina hepatica and Cylindrobasidium torrendii.</title>
        <authorList>
            <person name="Floudas D."/>
            <person name="Held B.W."/>
            <person name="Riley R."/>
            <person name="Nagy L.G."/>
            <person name="Koehler G."/>
            <person name="Ransdell A.S."/>
            <person name="Younus H."/>
            <person name="Chow J."/>
            <person name="Chiniquy J."/>
            <person name="Lipzen A."/>
            <person name="Tritt A."/>
            <person name="Sun H."/>
            <person name="Haridas S."/>
            <person name="LaButti K."/>
            <person name="Ohm R.A."/>
            <person name="Kues U."/>
            <person name="Blanchette R.A."/>
            <person name="Grigoriev I.V."/>
            <person name="Minto R.E."/>
            <person name="Hibbett D.S."/>
        </authorList>
    </citation>
    <scope>NUCLEOTIDE SEQUENCE [LARGE SCALE GENOMIC DNA]</scope>
    <source>
        <strain evidence="1 2">FP15055 ss-10</strain>
    </source>
</reference>